<name>A0A1M5SA59_9FIRM</name>
<dbReference type="Proteomes" id="UP000184032">
    <property type="component" value="Unassembled WGS sequence"/>
</dbReference>
<keyword evidence="1" id="KW-0472">Membrane</keyword>
<dbReference type="STRING" id="1120995.SAMN02745245_01121"/>
<sequence>MKKEHLQKIFIGLAVILIALQFVYREIKWKTGVYNEYIRIAEYVVIALVMIVGIFFVRAEDKRLVKGLLIIYAALILLFFLFKFKNLV</sequence>
<dbReference type="AlphaFoldDB" id="A0A1M5SA59"/>
<feature type="transmembrane region" description="Helical" evidence="1">
    <location>
        <begin position="41"/>
        <end position="57"/>
    </location>
</feature>
<dbReference type="OrthoDB" id="9984865at2"/>
<feature type="transmembrane region" description="Helical" evidence="1">
    <location>
        <begin position="64"/>
        <end position="82"/>
    </location>
</feature>
<reference evidence="2 3" key="1">
    <citation type="submission" date="2016-11" db="EMBL/GenBank/DDBJ databases">
        <authorList>
            <person name="Jaros S."/>
            <person name="Januszkiewicz K."/>
            <person name="Wedrychowicz H."/>
        </authorList>
    </citation>
    <scope>NUCLEOTIDE SEQUENCE [LARGE SCALE GENOMIC DNA]</scope>
    <source>
        <strain evidence="2 3">DSM 21120</strain>
    </source>
</reference>
<proteinExistence type="predicted"/>
<accession>A0A1M5SA59</accession>
<evidence type="ECO:0000313" key="3">
    <source>
        <dbReference type="Proteomes" id="UP000184032"/>
    </source>
</evidence>
<evidence type="ECO:0000256" key="1">
    <source>
        <dbReference type="SAM" id="Phobius"/>
    </source>
</evidence>
<keyword evidence="1" id="KW-0812">Transmembrane</keyword>
<gene>
    <name evidence="2" type="ORF">SAMN02745245_01121</name>
</gene>
<keyword evidence="1" id="KW-1133">Transmembrane helix</keyword>
<keyword evidence="3" id="KW-1185">Reference proteome</keyword>
<evidence type="ECO:0000313" key="2">
    <source>
        <dbReference type="EMBL" id="SHH35361.1"/>
    </source>
</evidence>
<dbReference type="RefSeq" id="WP_073184556.1">
    <property type="nucleotide sequence ID" value="NZ_FQXI01000007.1"/>
</dbReference>
<organism evidence="2 3">
    <name type="scientific">Anaerosphaera aminiphila DSM 21120</name>
    <dbReference type="NCBI Taxonomy" id="1120995"/>
    <lineage>
        <taxon>Bacteria</taxon>
        <taxon>Bacillati</taxon>
        <taxon>Bacillota</taxon>
        <taxon>Tissierellia</taxon>
        <taxon>Tissierellales</taxon>
        <taxon>Peptoniphilaceae</taxon>
        <taxon>Anaerosphaera</taxon>
    </lineage>
</organism>
<dbReference type="EMBL" id="FQXI01000007">
    <property type="protein sequence ID" value="SHH35361.1"/>
    <property type="molecule type" value="Genomic_DNA"/>
</dbReference>
<protein>
    <submittedName>
        <fullName evidence="2">Uncharacterized protein</fullName>
    </submittedName>
</protein>